<dbReference type="AlphaFoldDB" id="A0A931FAK6"/>
<evidence type="ECO:0000313" key="4">
    <source>
        <dbReference type="Proteomes" id="UP000621436"/>
    </source>
</evidence>
<feature type="domain" description="UspA" evidence="2">
    <location>
        <begin position="149"/>
        <end position="280"/>
    </location>
</feature>
<dbReference type="EMBL" id="JADPIE010000004">
    <property type="protein sequence ID" value="MBF8437082.1"/>
    <property type="molecule type" value="Genomic_DNA"/>
</dbReference>
<name>A0A931FAK6_9FIRM</name>
<proteinExistence type="inferred from homology"/>
<evidence type="ECO:0000259" key="2">
    <source>
        <dbReference type="Pfam" id="PF00582"/>
    </source>
</evidence>
<comment type="similarity">
    <text evidence="1">Belongs to the universal stress protein A family.</text>
</comment>
<dbReference type="Gene3D" id="3.40.50.620">
    <property type="entry name" value="HUPs"/>
    <property type="match status" value="2"/>
</dbReference>
<dbReference type="Pfam" id="PF00582">
    <property type="entry name" value="Usp"/>
    <property type="match status" value="2"/>
</dbReference>
<sequence length="299" mass="33783">MFDTKILLATDFSKSAHKLIDCLDEFKSLGLNTVILFHVVEAKRRGVSADVIDERRVKMNKLEEEVRDKGFKVESEIVIGKPSKEITKYAEENSCAMILIASHGQGIIKQIILGSTTFKVLHNSRVPVFIEKYEKGKEDEIDPICKIKFSRVVVPIDCTTCSDLIVRILKSLDNIFHDIILVHSIEKSFDEEEFMIKKSKALEDLSSYKKELEDHDKIKKVTIKIGSGSASDLILEAAEEENATMIMMPTLGVNHLEELKIGSTADRIVRKAELPLFMIPCDPVLNQDLTTLFSEKKDD</sequence>
<reference evidence="3" key="1">
    <citation type="submission" date="2020-11" db="EMBL/GenBank/DDBJ databases">
        <title>Halonatronomonas betainensis gen. nov., sp. nov. a novel haloalkaliphilic representative of the family Halanaerobiacae capable of betaine degradation.</title>
        <authorList>
            <person name="Boltyanskaya Y."/>
            <person name="Kevbrin V."/>
            <person name="Detkova E."/>
            <person name="Grouzdev D.S."/>
            <person name="Koziaeva V."/>
            <person name="Zhilina T."/>
        </authorList>
    </citation>
    <scope>NUCLEOTIDE SEQUENCE</scope>
    <source>
        <strain evidence="3">Z-7014</strain>
    </source>
</reference>
<evidence type="ECO:0000313" key="3">
    <source>
        <dbReference type="EMBL" id="MBF8437082.1"/>
    </source>
</evidence>
<dbReference type="CDD" id="cd00293">
    <property type="entry name" value="USP-like"/>
    <property type="match status" value="2"/>
</dbReference>
<organism evidence="3 4">
    <name type="scientific">Halonatronomonas betaini</name>
    <dbReference type="NCBI Taxonomy" id="2778430"/>
    <lineage>
        <taxon>Bacteria</taxon>
        <taxon>Bacillati</taxon>
        <taxon>Bacillota</taxon>
        <taxon>Clostridia</taxon>
        <taxon>Halanaerobiales</taxon>
        <taxon>Halarsenatibacteraceae</taxon>
        <taxon>Halonatronomonas</taxon>
    </lineage>
</organism>
<dbReference type="InterPro" id="IPR006016">
    <property type="entry name" value="UspA"/>
</dbReference>
<comment type="caution">
    <text evidence="3">The sequence shown here is derived from an EMBL/GenBank/DDBJ whole genome shotgun (WGS) entry which is preliminary data.</text>
</comment>
<dbReference type="SUPFAM" id="SSF52402">
    <property type="entry name" value="Adenine nucleotide alpha hydrolases-like"/>
    <property type="match status" value="2"/>
</dbReference>
<feature type="domain" description="UspA" evidence="2">
    <location>
        <begin position="5"/>
        <end position="130"/>
    </location>
</feature>
<dbReference type="PANTHER" id="PTHR46268:SF26">
    <property type="entry name" value="UNIVERSAL STRESS PROTEIN MJ0577"/>
    <property type="match status" value="1"/>
</dbReference>
<dbReference type="Proteomes" id="UP000621436">
    <property type="component" value="Unassembled WGS sequence"/>
</dbReference>
<keyword evidence="4" id="KW-1185">Reference proteome</keyword>
<protein>
    <submittedName>
        <fullName evidence="3">Universal stress protein</fullName>
    </submittedName>
</protein>
<evidence type="ECO:0000256" key="1">
    <source>
        <dbReference type="ARBA" id="ARBA00008791"/>
    </source>
</evidence>
<accession>A0A931FAK6</accession>
<dbReference type="RefSeq" id="WP_270454017.1">
    <property type="nucleotide sequence ID" value="NZ_JADPIE010000004.1"/>
</dbReference>
<dbReference type="PRINTS" id="PR01438">
    <property type="entry name" value="UNVRSLSTRESS"/>
</dbReference>
<dbReference type="PANTHER" id="PTHR46268">
    <property type="entry name" value="STRESS RESPONSE PROTEIN NHAX"/>
    <property type="match status" value="1"/>
</dbReference>
<gene>
    <name evidence="3" type="ORF">I0Q91_08335</name>
</gene>
<dbReference type="InterPro" id="IPR006015">
    <property type="entry name" value="Universal_stress_UspA"/>
</dbReference>
<dbReference type="InterPro" id="IPR014729">
    <property type="entry name" value="Rossmann-like_a/b/a_fold"/>
</dbReference>